<protein>
    <recommendedName>
        <fullName evidence="3">Lipoprotein</fullName>
    </recommendedName>
</protein>
<proteinExistence type="predicted"/>
<comment type="caution">
    <text evidence="1">The sequence shown here is derived from an EMBL/GenBank/DDBJ whole genome shotgun (WGS) entry which is preliminary data.</text>
</comment>
<gene>
    <name evidence="1" type="ORF">QE380_000231</name>
</gene>
<dbReference type="RefSeq" id="WP_120430104.1">
    <property type="nucleotide sequence ID" value="NZ_JAUTBK010000002.1"/>
</dbReference>
<evidence type="ECO:0008006" key="3">
    <source>
        <dbReference type="Google" id="ProtNLM"/>
    </source>
</evidence>
<evidence type="ECO:0000313" key="2">
    <source>
        <dbReference type="Proteomes" id="UP001233360"/>
    </source>
</evidence>
<accession>A0ABU0USN7</accession>
<dbReference type="Proteomes" id="UP001233360">
    <property type="component" value="Unassembled WGS sequence"/>
</dbReference>
<keyword evidence="2" id="KW-1185">Reference proteome</keyword>
<organism evidence="1 2">
    <name type="scientific">Acinetobacter baylyi</name>
    <dbReference type="NCBI Taxonomy" id="202950"/>
    <lineage>
        <taxon>Bacteria</taxon>
        <taxon>Pseudomonadati</taxon>
        <taxon>Pseudomonadota</taxon>
        <taxon>Gammaproteobacteria</taxon>
        <taxon>Moraxellales</taxon>
        <taxon>Moraxellaceae</taxon>
        <taxon>Acinetobacter</taxon>
    </lineage>
</organism>
<evidence type="ECO:0000313" key="1">
    <source>
        <dbReference type="EMBL" id="MDQ1207308.1"/>
    </source>
</evidence>
<dbReference type="EMBL" id="JAUTBK010000002">
    <property type="protein sequence ID" value="MDQ1207308.1"/>
    <property type="molecule type" value="Genomic_DNA"/>
</dbReference>
<reference evidence="1 2" key="1">
    <citation type="submission" date="2023-07" db="EMBL/GenBank/DDBJ databases">
        <title>Functional and genomic diversity of the sorghum phyllosphere microbiome.</title>
        <authorList>
            <person name="Shade A."/>
        </authorList>
    </citation>
    <scope>NUCLEOTIDE SEQUENCE [LARGE SCALE GENOMIC DNA]</scope>
    <source>
        <strain evidence="1 2">SORGH_AS_0887</strain>
    </source>
</reference>
<name>A0ABU0USN7_ACIBI</name>
<sequence>MRKIFGLFTTILFLHGCATVPQESNTPTDDIATAGIPLCQPNEQCPILSARWNPENKNQLRINVRLNSSYLYYDIKKVIFIVDGKHLAYKPAQPTVLRSVSRLEPRRSSNYILVPSSFLTQFKNAKSIDIQINTDHGPIKRAMYKDGQQSSAYKNFIDVYNKS</sequence>